<evidence type="ECO:0000256" key="4">
    <source>
        <dbReference type="ARBA" id="ARBA00012943"/>
    </source>
</evidence>
<dbReference type="EC" id="7.1.1.1" evidence="4 15"/>
<dbReference type="SUPFAM" id="SSF52467">
    <property type="entry name" value="DHS-like NAD/FAD-binding domain"/>
    <property type="match status" value="1"/>
</dbReference>
<evidence type="ECO:0000256" key="5">
    <source>
        <dbReference type="ARBA" id="ARBA00014581"/>
    </source>
</evidence>
<evidence type="ECO:0000256" key="3">
    <source>
        <dbReference type="ARBA" id="ARBA00007919"/>
    </source>
</evidence>
<evidence type="ECO:0000256" key="8">
    <source>
        <dbReference type="ARBA" id="ARBA00022692"/>
    </source>
</evidence>
<dbReference type="Gene3D" id="3.40.50.1220">
    <property type="entry name" value="TPP-binding domain"/>
    <property type="match status" value="1"/>
</dbReference>
<evidence type="ECO:0000256" key="16">
    <source>
        <dbReference type="SAM" id="Phobius"/>
    </source>
</evidence>
<feature type="transmembrane region" description="Helical" evidence="16">
    <location>
        <begin position="208"/>
        <end position="227"/>
    </location>
</feature>
<evidence type="ECO:0000256" key="6">
    <source>
        <dbReference type="ARBA" id="ARBA00022475"/>
    </source>
</evidence>
<evidence type="ECO:0000256" key="11">
    <source>
        <dbReference type="ARBA" id="ARBA00022989"/>
    </source>
</evidence>
<name>A0ABN1UGP1_9ACTN</name>
<keyword evidence="11 16" id="KW-1133">Transmembrane helix</keyword>
<evidence type="ECO:0000256" key="12">
    <source>
        <dbReference type="ARBA" id="ARBA00023027"/>
    </source>
</evidence>
<dbReference type="NCBIfam" id="NF006974">
    <property type="entry name" value="PRK09444.1"/>
    <property type="match status" value="1"/>
</dbReference>
<reference evidence="18 19" key="1">
    <citation type="journal article" date="2019" name="Int. J. Syst. Evol. Microbiol.">
        <title>The Global Catalogue of Microorganisms (GCM) 10K type strain sequencing project: providing services to taxonomists for standard genome sequencing and annotation.</title>
        <authorList>
            <consortium name="The Broad Institute Genomics Platform"/>
            <consortium name="The Broad Institute Genome Sequencing Center for Infectious Disease"/>
            <person name="Wu L."/>
            <person name="Ma J."/>
        </authorList>
    </citation>
    <scope>NUCLEOTIDE SEQUENCE [LARGE SCALE GENOMIC DNA]</scope>
    <source>
        <strain evidence="18 19">JCM 11813</strain>
    </source>
</reference>
<organism evidence="18 19">
    <name type="scientific">Nocardioides aquiterrae</name>
    <dbReference type="NCBI Taxonomy" id="203799"/>
    <lineage>
        <taxon>Bacteria</taxon>
        <taxon>Bacillati</taxon>
        <taxon>Actinomycetota</taxon>
        <taxon>Actinomycetes</taxon>
        <taxon>Propionibacteriales</taxon>
        <taxon>Nocardioidaceae</taxon>
        <taxon>Nocardioides</taxon>
    </lineage>
</organism>
<evidence type="ECO:0000313" key="19">
    <source>
        <dbReference type="Proteomes" id="UP001499979"/>
    </source>
</evidence>
<dbReference type="InterPro" id="IPR029035">
    <property type="entry name" value="DHS-like_NAD/FAD-binding_dom"/>
</dbReference>
<evidence type="ECO:0000256" key="7">
    <source>
        <dbReference type="ARBA" id="ARBA00022519"/>
    </source>
</evidence>
<dbReference type="InterPro" id="IPR034300">
    <property type="entry name" value="PNTB-like"/>
</dbReference>
<keyword evidence="9 15" id="KW-0521">NADP</keyword>
<feature type="transmembrane region" description="Helical" evidence="16">
    <location>
        <begin position="157"/>
        <end position="176"/>
    </location>
</feature>
<evidence type="ECO:0000259" key="17">
    <source>
        <dbReference type="Pfam" id="PF02233"/>
    </source>
</evidence>
<comment type="subcellular location">
    <subcellularLocation>
        <location evidence="2">Cell inner membrane</location>
        <topology evidence="2">Multi-pass membrane protein</topology>
    </subcellularLocation>
</comment>
<dbReference type="EMBL" id="BAAAJE010000016">
    <property type="protein sequence ID" value="GAA1151008.1"/>
    <property type="molecule type" value="Genomic_DNA"/>
</dbReference>
<proteinExistence type="inferred from homology"/>
<dbReference type="Pfam" id="PF02233">
    <property type="entry name" value="PNTB"/>
    <property type="match status" value="1"/>
</dbReference>
<evidence type="ECO:0000256" key="10">
    <source>
        <dbReference type="ARBA" id="ARBA00022967"/>
    </source>
</evidence>
<protein>
    <recommendedName>
        <fullName evidence="5 15">NAD(P) transhydrogenase subunit beta</fullName>
        <ecNumber evidence="4 15">7.1.1.1</ecNumber>
    </recommendedName>
    <alternativeName>
        <fullName evidence="15">Nicotinamide nucleotide transhydrogenase subunit beta</fullName>
    </alternativeName>
</protein>
<accession>A0ABN1UGP1</accession>
<sequence>MTYGIAGMAFALAATVGLLIDSTDETLPLVLLVVAVLIGAVIGLWRARVVAMTGMPELIALLHSFVGLAAVLVGWNGYLYDEGLTGSLARIHDAEVVIGVFIGAVTFTGSIVANLKLSARIKSAPLMLPGKNAINLGALVLFGILTVWFVVDPNLGVLIAVTVVALALGWHLVASIGGGDMPVVVSMLNSYSGWAAAASGFLLDNNLLIVTGALVGSSGAYLSYIMCEAMNRSFISVIAGGFGIEAGPSGDTDYGEHHEISADEVAELLADASSVIITPGYGMAVAQAQYPVAELTSRLRARGVEVRFGIHPVAGRLPGHMNVLLAEAKVPYDIVLEMDEINDDFPQTDVVLVIGANDTVNPAARDEPGSPIAGMPVLHVWEARDVIVFKRSMAVGYAGVQNPLFFRDNTHMLFGDAKERVEDIVRQLSNLSAGASR</sequence>
<dbReference type="PIRSF" id="PIRSF000204">
    <property type="entry name" value="PNTB"/>
    <property type="match status" value="1"/>
</dbReference>
<keyword evidence="13 15" id="KW-0472">Membrane</keyword>
<comment type="catalytic activity">
    <reaction evidence="14 15">
        <text>NAD(+) + NADPH + H(+)(in) = NADH + NADP(+) + H(+)(out)</text>
        <dbReference type="Rhea" id="RHEA:47992"/>
        <dbReference type="ChEBI" id="CHEBI:15378"/>
        <dbReference type="ChEBI" id="CHEBI:57540"/>
        <dbReference type="ChEBI" id="CHEBI:57783"/>
        <dbReference type="ChEBI" id="CHEBI:57945"/>
        <dbReference type="ChEBI" id="CHEBI:58349"/>
        <dbReference type="EC" id="7.1.1.1"/>
    </reaction>
</comment>
<keyword evidence="10 15" id="KW-1278">Translocase</keyword>
<gene>
    <name evidence="18" type="primary">pntB</name>
    <name evidence="18" type="ORF">GCM10009606_32000</name>
</gene>
<dbReference type="Proteomes" id="UP001499979">
    <property type="component" value="Unassembled WGS sequence"/>
</dbReference>
<feature type="transmembrane region" description="Helical" evidence="16">
    <location>
        <begin position="58"/>
        <end position="76"/>
    </location>
</feature>
<evidence type="ECO:0000256" key="15">
    <source>
        <dbReference type="PIRNR" id="PIRNR000204"/>
    </source>
</evidence>
<feature type="domain" description="NADP transhydrogenase beta-like" evidence="17">
    <location>
        <begin position="2"/>
        <end position="426"/>
    </location>
</feature>
<dbReference type="InterPro" id="IPR012136">
    <property type="entry name" value="NADH_DH_b"/>
</dbReference>
<evidence type="ECO:0000256" key="13">
    <source>
        <dbReference type="ARBA" id="ARBA00023136"/>
    </source>
</evidence>
<dbReference type="PANTHER" id="PTHR44758">
    <property type="entry name" value="NAD(P) TRANSHYDROGENASE SUBUNIT BETA"/>
    <property type="match status" value="1"/>
</dbReference>
<comment type="function">
    <text evidence="1 15">The transhydrogenation between NADH and NADP is coupled to respiration and ATP hydrolysis and functions as a proton pump across the membrane.</text>
</comment>
<dbReference type="PANTHER" id="PTHR44758:SF1">
    <property type="entry name" value="NAD(P) TRANSHYDROGENASE SUBUNIT BETA"/>
    <property type="match status" value="1"/>
</dbReference>
<feature type="transmembrane region" description="Helical" evidence="16">
    <location>
        <begin position="183"/>
        <end position="202"/>
    </location>
</feature>
<comment type="similarity">
    <text evidence="3 15">Belongs to the PNT beta subunit family.</text>
</comment>
<feature type="transmembrane region" description="Helical" evidence="16">
    <location>
        <begin position="29"/>
        <end position="46"/>
    </location>
</feature>
<evidence type="ECO:0000256" key="9">
    <source>
        <dbReference type="ARBA" id="ARBA00022857"/>
    </source>
</evidence>
<keyword evidence="19" id="KW-1185">Reference proteome</keyword>
<keyword evidence="8 16" id="KW-0812">Transmembrane</keyword>
<evidence type="ECO:0000256" key="14">
    <source>
        <dbReference type="ARBA" id="ARBA00048202"/>
    </source>
</evidence>
<evidence type="ECO:0000256" key="1">
    <source>
        <dbReference type="ARBA" id="ARBA00003943"/>
    </source>
</evidence>
<keyword evidence="12 15" id="KW-0520">NAD</keyword>
<keyword evidence="6 15" id="KW-1003">Cell membrane</keyword>
<evidence type="ECO:0000256" key="2">
    <source>
        <dbReference type="ARBA" id="ARBA00004429"/>
    </source>
</evidence>
<feature type="transmembrane region" description="Helical" evidence="16">
    <location>
        <begin position="96"/>
        <end position="113"/>
    </location>
</feature>
<feature type="transmembrane region" description="Helical" evidence="16">
    <location>
        <begin position="133"/>
        <end position="151"/>
    </location>
</feature>
<evidence type="ECO:0000313" key="18">
    <source>
        <dbReference type="EMBL" id="GAA1151008.1"/>
    </source>
</evidence>
<comment type="caution">
    <text evidence="18">The sequence shown here is derived from an EMBL/GenBank/DDBJ whole genome shotgun (WGS) entry which is preliminary data.</text>
</comment>
<keyword evidence="7 15" id="KW-0997">Cell inner membrane</keyword>